<proteinExistence type="predicted"/>
<gene>
    <name evidence="3" type="ORF">EQM13_10330</name>
</gene>
<feature type="transmembrane region" description="Helical" evidence="1">
    <location>
        <begin position="367"/>
        <end position="385"/>
    </location>
</feature>
<keyword evidence="3" id="KW-0378">Hydrolase</keyword>
<feature type="domain" description="Beta-lactamase-related" evidence="2">
    <location>
        <begin position="25"/>
        <end position="334"/>
    </location>
</feature>
<name>A0A410QHJ7_9FIRM</name>
<evidence type="ECO:0000313" key="3">
    <source>
        <dbReference type="EMBL" id="QAT63436.1"/>
    </source>
</evidence>
<evidence type="ECO:0000313" key="4">
    <source>
        <dbReference type="Proteomes" id="UP000287969"/>
    </source>
</evidence>
<dbReference type="EMBL" id="CP035282">
    <property type="protein sequence ID" value="QAT63436.1"/>
    <property type="molecule type" value="Genomic_DNA"/>
</dbReference>
<dbReference type="SUPFAM" id="SSF56601">
    <property type="entry name" value="beta-lactamase/transpeptidase-like"/>
    <property type="match status" value="1"/>
</dbReference>
<dbReference type="InterPro" id="IPR001466">
    <property type="entry name" value="Beta-lactam-related"/>
</dbReference>
<dbReference type="PANTHER" id="PTHR46825">
    <property type="entry name" value="D-ALANYL-D-ALANINE-CARBOXYPEPTIDASE/ENDOPEPTIDASE AMPH"/>
    <property type="match status" value="1"/>
</dbReference>
<dbReference type="AlphaFoldDB" id="A0A410QHJ7"/>
<organism evidence="3 4">
    <name type="scientific">Acidilutibacter cellobiosedens</name>
    <dbReference type="NCBI Taxonomy" id="2507161"/>
    <lineage>
        <taxon>Bacteria</taxon>
        <taxon>Bacillati</taxon>
        <taxon>Bacillota</taxon>
        <taxon>Tissierellia</taxon>
        <taxon>Tissierellales</taxon>
        <taxon>Acidilutibacteraceae</taxon>
        <taxon>Acidilutibacter</taxon>
    </lineage>
</organism>
<dbReference type="PANTHER" id="PTHR46825:SF9">
    <property type="entry name" value="BETA-LACTAMASE-RELATED DOMAIN-CONTAINING PROTEIN"/>
    <property type="match status" value="1"/>
</dbReference>
<dbReference type="InterPro" id="IPR050491">
    <property type="entry name" value="AmpC-like"/>
</dbReference>
<dbReference type="KEGG" id="spoa:EQM13_10330"/>
<keyword evidence="1" id="KW-0812">Transmembrane</keyword>
<keyword evidence="1" id="KW-1133">Transmembrane helix</keyword>
<evidence type="ECO:0000256" key="1">
    <source>
        <dbReference type="SAM" id="Phobius"/>
    </source>
</evidence>
<sequence>MVFLIPLTFYPSLVNAEIIIETGDIDEYVTNYLKRNGLPGASIVIVKDGKLVYEKGYGHDSEGKPLTENSLMRIASVSKSFTAFSVLQLVDVGKINLDDSIVKHLTELTMDDSRLEEVTIRHLLSHTSGIPNPVIVPKADTLKERIGSLHDWKLQRNPGEEFAYSNANYWILARLVEVISGMEFPDYLDEKIFSPLGMNDTLSTDNSTDPVQGLTQGYVTAYGSAFPWSELEQMFSGSGGIITTASDIGKWLSMHTNEGENRYGEKLLSKSLLEESYSPQPGSEKYGFGWYLSSPHIKPSRISHSGSLTTAQSQQDIVPSSGYAVAVMLNSFTTTIQHAYEISSGIIQLTEGQIPEIKASRPQIIDLSLGFITLIYLILGIKGIIRSKKWSNRYRHYPTWRYCLRLMPQIISVFIIGWLFLIVPNLQGNSSTMKDVFGIWPAAMIFLIVVFLIGVIVTVMRVLSRNEK</sequence>
<dbReference type="Gene3D" id="3.40.710.10">
    <property type="entry name" value="DD-peptidase/beta-lactamase superfamily"/>
    <property type="match status" value="1"/>
</dbReference>
<dbReference type="Proteomes" id="UP000287969">
    <property type="component" value="Chromosome"/>
</dbReference>
<keyword evidence="4" id="KW-1185">Reference proteome</keyword>
<dbReference type="Pfam" id="PF00144">
    <property type="entry name" value="Beta-lactamase"/>
    <property type="match status" value="1"/>
</dbReference>
<keyword evidence="1" id="KW-0472">Membrane</keyword>
<dbReference type="GO" id="GO:0016787">
    <property type="term" value="F:hydrolase activity"/>
    <property type="evidence" value="ECO:0007669"/>
    <property type="project" value="UniProtKB-KW"/>
</dbReference>
<reference evidence="4" key="1">
    <citation type="submission" date="2019-01" db="EMBL/GenBank/DDBJ databases">
        <title>Draft genomes of a novel of Sporanaerobacter strains.</title>
        <authorList>
            <person name="Ma S."/>
        </authorList>
    </citation>
    <scope>NUCLEOTIDE SEQUENCE [LARGE SCALE GENOMIC DNA]</scope>
    <source>
        <strain evidence="4">NJN-17</strain>
    </source>
</reference>
<accession>A0A410QHJ7</accession>
<evidence type="ECO:0000259" key="2">
    <source>
        <dbReference type="Pfam" id="PF00144"/>
    </source>
</evidence>
<feature type="transmembrane region" description="Helical" evidence="1">
    <location>
        <begin position="406"/>
        <end position="426"/>
    </location>
</feature>
<dbReference type="InterPro" id="IPR012338">
    <property type="entry name" value="Beta-lactam/transpept-like"/>
</dbReference>
<feature type="transmembrane region" description="Helical" evidence="1">
    <location>
        <begin position="438"/>
        <end position="463"/>
    </location>
</feature>
<dbReference type="OrthoDB" id="9797709at2"/>
<protein>
    <submittedName>
        <fullName evidence="3">Class A beta-lactamase-related serine hydrolase</fullName>
    </submittedName>
</protein>